<protein>
    <submittedName>
        <fullName evidence="1">Uncharacterized protein</fullName>
    </submittedName>
</protein>
<sequence length="206" mass="22945">MLPRNDSERGCRLPIRGGTRGGGRAHIRFLKDEIRIKPRRRGIPVDRTIQYHAAQREVIKFCIAKSDSEVQGNGRDKMAQTGVEGDRRADANVQLLRHIWPIVYICEWIGGGSISHTNPFIKPYRLVASEKSTEESSGVGESDSSAGRTHASFESFLNDCLLYRDSPVYASEGRKGKYPHTGILNYWCKAIGDVDVQVGIGIFALN</sequence>
<comment type="caution">
    <text evidence="1">The sequence shown here is derived from an EMBL/GenBank/DDBJ whole genome shotgun (WGS) entry which is preliminary data.</text>
</comment>
<evidence type="ECO:0000313" key="2">
    <source>
        <dbReference type="Proteomes" id="UP000813824"/>
    </source>
</evidence>
<proteinExistence type="predicted"/>
<dbReference type="AlphaFoldDB" id="A0A8K0XKM3"/>
<organism evidence="1 2">
    <name type="scientific">Cristinia sonorae</name>
    <dbReference type="NCBI Taxonomy" id="1940300"/>
    <lineage>
        <taxon>Eukaryota</taxon>
        <taxon>Fungi</taxon>
        <taxon>Dikarya</taxon>
        <taxon>Basidiomycota</taxon>
        <taxon>Agaricomycotina</taxon>
        <taxon>Agaricomycetes</taxon>
        <taxon>Agaricomycetidae</taxon>
        <taxon>Agaricales</taxon>
        <taxon>Pleurotineae</taxon>
        <taxon>Stephanosporaceae</taxon>
        <taxon>Cristinia</taxon>
    </lineage>
</organism>
<name>A0A8K0XKM3_9AGAR</name>
<keyword evidence="2" id="KW-1185">Reference proteome</keyword>
<reference evidence="1" key="1">
    <citation type="journal article" date="2021" name="New Phytol.">
        <title>Evolutionary innovations through gain and loss of genes in the ectomycorrhizal Boletales.</title>
        <authorList>
            <person name="Wu G."/>
            <person name="Miyauchi S."/>
            <person name="Morin E."/>
            <person name="Kuo A."/>
            <person name="Drula E."/>
            <person name="Varga T."/>
            <person name="Kohler A."/>
            <person name="Feng B."/>
            <person name="Cao Y."/>
            <person name="Lipzen A."/>
            <person name="Daum C."/>
            <person name="Hundley H."/>
            <person name="Pangilinan J."/>
            <person name="Johnson J."/>
            <person name="Barry K."/>
            <person name="LaButti K."/>
            <person name="Ng V."/>
            <person name="Ahrendt S."/>
            <person name="Min B."/>
            <person name="Choi I.G."/>
            <person name="Park H."/>
            <person name="Plett J.M."/>
            <person name="Magnuson J."/>
            <person name="Spatafora J.W."/>
            <person name="Nagy L.G."/>
            <person name="Henrissat B."/>
            <person name="Grigoriev I.V."/>
            <person name="Yang Z.L."/>
            <person name="Xu J."/>
            <person name="Martin F.M."/>
        </authorList>
    </citation>
    <scope>NUCLEOTIDE SEQUENCE</scope>
    <source>
        <strain evidence="1">KKN 215</strain>
    </source>
</reference>
<gene>
    <name evidence="1" type="ORF">BXZ70DRAFT_911122</name>
</gene>
<dbReference type="EMBL" id="JAEVFJ010000057">
    <property type="protein sequence ID" value="KAH8079088.1"/>
    <property type="molecule type" value="Genomic_DNA"/>
</dbReference>
<evidence type="ECO:0000313" key="1">
    <source>
        <dbReference type="EMBL" id="KAH8079088.1"/>
    </source>
</evidence>
<accession>A0A8K0XKM3</accession>
<dbReference type="Proteomes" id="UP000813824">
    <property type="component" value="Unassembled WGS sequence"/>
</dbReference>